<dbReference type="EMBL" id="MGDI01000042">
    <property type="protein sequence ID" value="OGL51431.1"/>
    <property type="molecule type" value="Genomic_DNA"/>
</dbReference>
<proteinExistence type="predicted"/>
<dbReference type="Proteomes" id="UP000178082">
    <property type="component" value="Unassembled WGS sequence"/>
</dbReference>
<dbReference type="Pfam" id="PF00330">
    <property type="entry name" value="Aconitase"/>
    <property type="match status" value="1"/>
</dbReference>
<dbReference type="NCBIfam" id="TIGR01342">
    <property type="entry name" value="acon_putative"/>
    <property type="match status" value="1"/>
</dbReference>
<evidence type="ECO:0000259" key="6">
    <source>
        <dbReference type="Pfam" id="PF00694"/>
    </source>
</evidence>
<dbReference type="PRINTS" id="PR00415">
    <property type="entry name" value="ACONITASE"/>
</dbReference>
<dbReference type="InterPro" id="IPR036008">
    <property type="entry name" value="Aconitase_4Fe-4S_dom"/>
</dbReference>
<dbReference type="InterPro" id="IPR001030">
    <property type="entry name" value="Acoase/IPM_deHydtase_lsu_aba"/>
</dbReference>
<dbReference type="InterPro" id="IPR015928">
    <property type="entry name" value="Aconitase/3IPM_dehydase_swvl"/>
</dbReference>
<dbReference type="NCBIfam" id="NF001614">
    <property type="entry name" value="PRK00402.1"/>
    <property type="match status" value="1"/>
</dbReference>
<dbReference type="STRING" id="1817883.A3G31_06140"/>
<evidence type="ECO:0000256" key="2">
    <source>
        <dbReference type="ARBA" id="ARBA00022723"/>
    </source>
</evidence>
<keyword evidence="2" id="KW-0479">Metal-binding</keyword>
<sequence length="642" mass="69726">MALNLTQKILKAHLVSGELKAGTEIAIKIDQTLTQDATGTMAYLQFEAMGIPRVKTKLSVSYVDHNTLQTGFENADDHRYLQSVAAKYGIYFSRPGNGICHQVHLERFGVPGQTLLGSDSHTPTGGGLGMIAIGAGGLDVAVAMGGGPFYLTNPKVVLVELKGALKPWVSGKDIILELLRRLTVKGGVEKIIEYGGEGVKSLTVPERATITNMGAELGATTSIFPSDEQTRKFLKAQKREKIWKEFSSDKGATYYEVITIDLDKLEPMIAKPHSPDNVCKVKEIQGEKVNQILIGSCTNSSYRDLMLVASALKGKKVHPDVSLGISPGSKQVFQMIAKNGALADIIASGARILESACGPCIGMGQSPCSKGASIRTFNRNFEGRSGTKDGLIYLASPEVAVAAAIKGVITDPKKLGKYPKIKSPDKFLIDDNMVIPPSKNPDKVEIIRGPNIAPLPVKEPLPYTLEGKVLLKVGDNITTDHIMPAGAKILPLRSNIPRISEYVFEVVDPEFPKRAKAEHGGFIIGGENYGQGSSREHAALAPMYLGIKFVLTKSFARIHRANLINFGILPLTFSNPDDYNRLEQGNRLEIKDVHKLLKENNKLTIINISKGSEFKASYDLTKRQKEIILAGGLLNYTKRNSI</sequence>
<dbReference type="CDD" id="cd01585">
    <property type="entry name" value="AcnA_Bact"/>
    <property type="match status" value="1"/>
</dbReference>
<dbReference type="GO" id="GO:0006099">
    <property type="term" value="P:tricarboxylic acid cycle"/>
    <property type="evidence" value="ECO:0007669"/>
    <property type="project" value="UniProtKB-UniPathway"/>
</dbReference>
<name>A0A1F7SCI7_9BACT</name>
<dbReference type="PANTHER" id="PTHR43160">
    <property type="entry name" value="ACONITATE HYDRATASE B"/>
    <property type="match status" value="1"/>
</dbReference>
<dbReference type="InterPro" id="IPR000573">
    <property type="entry name" value="AconitaseA/IPMdHydase_ssu_swvl"/>
</dbReference>
<keyword evidence="4" id="KW-0411">Iron-sulfur</keyword>
<evidence type="ECO:0000313" key="7">
    <source>
        <dbReference type="EMBL" id="OGL51431.1"/>
    </source>
</evidence>
<dbReference type="InterPro" id="IPR006250">
    <property type="entry name" value="Aconitase_put"/>
</dbReference>
<dbReference type="InterPro" id="IPR050926">
    <property type="entry name" value="Aconitase/IPM_isomerase"/>
</dbReference>
<dbReference type="Pfam" id="PF00694">
    <property type="entry name" value="Aconitase_C"/>
    <property type="match status" value="1"/>
</dbReference>
<dbReference type="Gene3D" id="3.30.499.10">
    <property type="entry name" value="Aconitase, domain 3"/>
    <property type="match status" value="2"/>
</dbReference>
<dbReference type="InterPro" id="IPR015931">
    <property type="entry name" value="Acnase/IPM_dHydase_lsu_aba_1/3"/>
</dbReference>
<dbReference type="AlphaFoldDB" id="A0A1F7SCI7"/>
<accession>A0A1F7SCI7</accession>
<dbReference type="GO" id="GO:0051539">
    <property type="term" value="F:4 iron, 4 sulfur cluster binding"/>
    <property type="evidence" value="ECO:0007669"/>
    <property type="project" value="TreeGrafter"/>
</dbReference>
<feature type="domain" description="Aconitase/3-isopropylmalate dehydratase large subunit alpha/beta/alpha" evidence="5">
    <location>
        <begin position="7"/>
        <end position="407"/>
    </location>
</feature>
<dbReference type="SUPFAM" id="SSF52016">
    <property type="entry name" value="LeuD/IlvD-like"/>
    <property type="match status" value="1"/>
</dbReference>
<gene>
    <name evidence="7" type="ORF">A3G31_06140</name>
</gene>
<dbReference type="GO" id="GO:0005829">
    <property type="term" value="C:cytosol"/>
    <property type="evidence" value="ECO:0007669"/>
    <property type="project" value="TreeGrafter"/>
</dbReference>
<dbReference type="Gene3D" id="3.20.19.10">
    <property type="entry name" value="Aconitase, domain 4"/>
    <property type="match status" value="1"/>
</dbReference>
<dbReference type="GO" id="GO:0046872">
    <property type="term" value="F:metal ion binding"/>
    <property type="evidence" value="ECO:0007669"/>
    <property type="project" value="UniProtKB-KW"/>
</dbReference>
<dbReference type="InterPro" id="IPR018136">
    <property type="entry name" value="Aconitase_4Fe-4S_BS"/>
</dbReference>
<comment type="cofactor">
    <cofactor evidence="1">
        <name>[4Fe-4S] cluster</name>
        <dbReference type="ChEBI" id="CHEBI:49883"/>
    </cofactor>
</comment>
<feature type="domain" description="Aconitase A/isopropylmalate dehydratase small subunit swivel" evidence="6">
    <location>
        <begin position="522"/>
        <end position="575"/>
    </location>
</feature>
<dbReference type="GO" id="GO:0003994">
    <property type="term" value="F:aconitate hydratase activity"/>
    <property type="evidence" value="ECO:0007669"/>
    <property type="project" value="TreeGrafter"/>
</dbReference>
<organism evidence="7 8">
    <name type="scientific">Candidatus Schekmanbacteria bacterium RIFCSPLOWO2_12_FULL_38_15</name>
    <dbReference type="NCBI Taxonomy" id="1817883"/>
    <lineage>
        <taxon>Bacteria</taxon>
        <taxon>Candidatus Schekmaniibacteriota</taxon>
    </lineage>
</organism>
<keyword evidence="3" id="KW-0408">Iron</keyword>
<comment type="caution">
    <text evidence="7">The sequence shown here is derived from an EMBL/GenBank/DDBJ whole genome shotgun (WGS) entry which is preliminary data.</text>
</comment>
<dbReference type="PROSITE" id="PS01244">
    <property type="entry name" value="ACONITASE_2"/>
    <property type="match status" value="1"/>
</dbReference>
<dbReference type="PANTHER" id="PTHR43160:SF3">
    <property type="entry name" value="ACONITATE HYDRATASE, MITOCHONDRIAL"/>
    <property type="match status" value="1"/>
</dbReference>
<evidence type="ECO:0000256" key="3">
    <source>
        <dbReference type="ARBA" id="ARBA00023004"/>
    </source>
</evidence>
<dbReference type="NCBIfam" id="NF005558">
    <property type="entry name" value="PRK07229.1"/>
    <property type="match status" value="1"/>
</dbReference>
<dbReference type="CDD" id="cd01579">
    <property type="entry name" value="AcnA_Bact_Swivel"/>
    <property type="match status" value="1"/>
</dbReference>
<dbReference type="PROSITE" id="PS00450">
    <property type="entry name" value="ACONITASE_1"/>
    <property type="match status" value="1"/>
</dbReference>
<evidence type="ECO:0000313" key="8">
    <source>
        <dbReference type="Proteomes" id="UP000178082"/>
    </source>
</evidence>
<protein>
    <submittedName>
        <fullName evidence="7">Aconitate hydratase</fullName>
    </submittedName>
</protein>
<reference evidence="7 8" key="1">
    <citation type="journal article" date="2016" name="Nat. Commun.">
        <title>Thousands of microbial genomes shed light on interconnected biogeochemical processes in an aquifer system.</title>
        <authorList>
            <person name="Anantharaman K."/>
            <person name="Brown C.T."/>
            <person name="Hug L.A."/>
            <person name="Sharon I."/>
            <person name="Castelle C.J."/>
            <person name="Probst A.J."/>
            <person name="Thomas B.C."/>
            <person name="Singh A."/>
            <person name="Wilkins M.J."/>
            <person name="Karaoz U."/>
            <person name="Brodie E.L."/>
            <person name="Williams K.H."/>
            <person name="Hubbard S.S."/>
            <person name="Banfield J.F."/>
        </authorList>
    </citation>
    <scope>NUCLEOTIDE SEQUENCE [LARGE SCALE GENOMIC DNA]</scope>
</reference>
<evidence type="ECO:0000256" key="1">
    <source>
        <dbReference type="ARBA" id="ARBA00001966"/>
    </source>
</evidence>
<evidence type="ECO:0000259" key="5">
    <source>
        <dbReference type="Pfam" id="PF00330"/>
    </source>
</evidence>
<dbReference type="UniPathway" id="UPA00223">
    <property type="reaction ID" value="UER00718"/>
</dbReference>
<evidence type="ECO:0000256" key="4">
    <source>
        <dbReference type="ARBA" id="ARBA00023014"/>
    </source>
</evidence>
<dbReference type="SUPFAM" id="SSF53732">
    <property type="entry name" value="Aconitase iron-sulfur domain"/>
    <property type="match status" value="1"/>
</dbReference>